<dbReference type="Proteomes" id="UP000461595">
    <property type="component" value="Unassembled WGS sequence"/>
</dbReference>
<evidence type="ECO:0000256" key="4">
    <source>
        <dbReference type="ARBA" id="ARBA00019200"/>
    </source>
</evidence>
<dbReference type="InterPro" id="IPR005702">
    <property type="entry name" value="Wzc-like_C"/>
</dbReference>
<evidence type="ECO:0000259" key="15">
    <source>
        <dbReference type="Pfam" id="PF13614"/>
    </source>
</evidence>
<comment type="function">
    <text evidence="12">Involved in the regulation of capsular polysaccharide biosynthesis. Autophosphorylation of CpsD attenuates its activity and reduces the level of encapsulation. May be part of a complex that directs the coordinated polymerization and export to the cell surface of the capsular polysaccharide.</text>
</comment>
<evidence type="ECO:0000256" key="6">
    <source>
        <dbReference type="ARBA" id="ARBA00022741"/>
    </source>
</evidence>
<evidence type="ECO:0000256" key="8">
    <source>
        <dbReference type="ARBA" id="ARBA00022840"/>
    </source>
</evidence>
<dbReference type="SUPFAM" id="SSF52540">
    <property type="entry name" value="P-loop containing nucleoside triphosphate hydrolases"/>
    <property type="match status" value="1"/>
</dbReference>
<dbReference type="RefSeq" id="WP_160332494.1">
    <property type="nucleotide sequence ID" value="NZ_WSRS01000019.1"/>
</dbReference>
<feature type="domain" description="AAA" evidence="15">
    <location>
        <begin position="37"/>
        <end position="176"/>
    </location>
</feature>
<dbReference type="GO" id="GO:0005524">
    <property type="term" value="F:ATP binding"/>
    <property type="evidence" value="ECO:0007669"/>
    <property type="project" value="UniProtKB-KW"/>
</dbReference>
<keyword evidence="10" id="KW-0829">Tyrosine-protein kinase</keyword>
<dbReference type="GO" id="GO:0045227">
    <property type="term" value="P:capsule polysaccharide biosynthetic process"/>
    <property type="evidence" value="ECO:0007669"/>
    <property type="project" value="UniProtKB-UniPathway"/>
</dbReference>
<evidence type="ECO:0000256" key="2">
    <source>
        <dbReference type="ARBA" id="ARBA00007316"/>
    </source>
</evidence>
<evidence type="ECO:0000256" key="7">
    <source>
        <dbReference type="ARBA" id="ARBA00022777"/>
    </source>
</evidence>
<comment type="caution">
    <text evidence="16">The sequence shown here is derived from an EMBL/GenBank/DDBJ whole genome shotgun (WGS) entry which is preliminary data.</text>
</comment>
<dbReference type="CDD" id="cd05387">
    <property type="entry name" value="BY-kinase"/>
    <property type="match status" value="1"/>
</dbReference>
<dbReference type="Pfam" id="PF13614">
    <property type="entry name" value="AAA_31"/>
    <property type="match status" value="1"/>
</dbReference>
<dbReference type="EC" id="2.7.10.2" evidence="3"/>
<gene>
    <name evidence="16" type="ORF">E5983_03330</name>
</gene>
<dbReference type="GO" id="GO:0005886">
    <property type="term" value="C:plasma membrane"/>
    <property type="evidence" value="ECO:0007669"/>
    <property type="project" value="TreeGrafter"/>
</dbReference>
<dbReference type="InterPro" id="IPR027417">
    <property type="entry name" value="P-loop_NTPase"/>
</dbReference>
<dbReference type="GO" id="GO:0004715">
    <property type="term" value="F:non-membrane spanning protein tyrosine kinase activity"/>
    <property type="evidence" value="ECO:0007669"/>
    <property type="project" value="UniProtKB-EC"/>
</dbReference>
<evidence type="ECO:0000256" key="10">
    <source>
        <dbReference type="ARBA" id="ARBA00023137"/>
    </source>
</evidence>
<organism evidence="16 17">
    <name type="scientific">Streptococcus danieliae</name>
    <dbReference type="NCBI Taxonomy" id="747656"/>
    <lineage>
        <taxon>Bacteria</taxon>
        <taxon>Bacillati</taxon>
        <taxon>Bacillota</taxon>
        <taxon>Bacilli</taxon>
        <taxon>Lactobacillales</taxon>
        <taxon>Streptococcaceae</taxon>
        <taxon>Streptococcus</taxon>
    </lineage>
</organism>
<comment type="catalytic activity">
    <reaction evidence="13">
        <text>L-tyrosyl-[protein] + ATP = O-phospho-L-tyrosyl-[protein] + ADP + H(+)</text>
        <dbReference type="Rhea" id="RHEA:10596"/>
        <dbReference type="Rhea" id="RHEA-COMP:10136"/>
        <dbReference type="Rhea" id="RHEA-COMP:20101"/>
        <dbReference type="ChEBI" id="CHEBI:15378"/>
        <dbReference type="ChEBI" id="CHEBI:30616"/>
        <dbReference type="ChEBI" id="CHEBI:46858"/>
        <dbReference type="ChEBI" id="CHEBI:61978"/>
        <dbReference type="ChEBI" id="CHEBI:456216"/>
        <dbReference type="EC" id="2.7.10.2"/>
    </reaction>
</comment>
<protein>
    <recommendedName>
        <fullName evidence="4">Tyrosine-protein kinase CpsD</fullName>
        <ecNumber evidence="3">2.7.10.2</ecNumber>
    </recommendedName>
</protein>
<evidence type="ECO:0000256" key="3">
    <source>
        <dbReference type="ARBA" id="ARBA00011903"/>
    </source>
</evidence>
<evidence type="ECO:0000256" key="11">
    <source>
        <dbReference type="ARBA" id="ARBA00023169"/>
    </source>
</evidence>
<dbReference type="OrthoDB" id="9794577at2"/>
<name>A0A7X3G7Q3_9STRE</name>
<accession>A0A7X3G7Q3</accession>
<dbReference type="UniPathway" id="UPA00934"/>
<evidence type="ECO:0000256" key="13">
    <source>
        <dbReference type="ARBA" id="ARBA00051245"/>
    </source>
</evidence>
<reference evidence="16 17" key="1">
    <citation type="submission" date="2019-12" db="EMBL/GenBank/DDBJ databases">
        <title>Microbes associate with the intestines of laboratory mice.</title>
        <authorList>
            <person name="Navarre W."/>
            <person name="Wong E."/>
        </authorList>
    </citation>
    <scope>NUCLEOTIDE SEQUENCE [LARGE SCALE GENOMIC DNA]</scope>
    <source>
        <strain evidence="16 17">NM51_B2-22</strain>
    </source>
</reference>
<dbReference type="PANTHER" id="PTHR32309:SF13">
    <property type="entry name" value="FERRIC ENTEROBACTIN TRANSPORT PROTEIN FEPE"/>
    <property type="match status" value="1"/>
</dbReference>
<dbReference type="AlphaFoldDB" id="A0A7X3G7Q3"/>
<evidence type="ECO:0000256" key="1">
    <source>
        <dbReference type="ARBA" id="ARBA00005132"/>
    </source>
</evidence>
<dbReference type="InterPro" id="IPR025669">
    <property type="entry name" value="AAA_dom"/>
</dbReference>
<feature type="region of interest" description="Disordered" evidence="14">
    <location>
        <begin position="235"/>
        <end position="260"/>
    </location>
</feature>
<dbReference type="InterPro" id="IPR050445">
    <property type="entry name" value="Bact_polysacc_biosynth/exp"/>
</dbReference>
<keyword evidence="5 16" id="KW-0808">Transferase</keyword>
<evidence type="ECO:0000313" key="16">
    <source>
        <dbReference type="EMBL" id="MVX58681.1"/>
    </source>
</evidence>
<proteinExistence type="inferred from homology"/>
<evidence type="ECO:0000256" key="5">
    <source>
        <dbReference type="ARBA" id="ARBA00022679"/>
    </source>
</evidence>
<comment type="similarity">
    <text evidence="2">Belongs to the CpsD/CapB family.</text>
</comment>
<keyword evidence="6" id="KW-0547">Nucleotide-binding</keyword>
<evidence type="ECO:0000256" key="9">
    <source>
        <dbReference type="ARBA" id="ARBA00022903"/>
    </source>
</evidence>
<dbReference type="Gene3D" id="3.40.50.300">
    <property type="entry name" value="P-loop containing nucleotide triphosphate hydrolases"/>
    <property type="match status" value="1"/>
</dbReference>
<sequence>MPTLKLNRARREDAEKTEEFYNALRTNIQLSGDGIDVISISSVQSGEGKSTTSVNLAIAFARSGYQTLLVDADIRNSVMSGVFSTRDKITGLTDYLTGKNDLSEGLCDTDIENLYMIQAGPVSPNPTGLLQSQNFNKMIDILRKYYDYIIIDTPPIGLVIDAAIITQQGDATVLVVESGSNKRRAVEKAVEQLEQTGTPFLGVILNKVDTSMERYGSYGAYGSYGDYGNYGKKIREEKKKKEKKKDKEERSRSRRNRDKK</sequence>
<evidence type="ECO:0000313" key="17">
    <source>
        <dbReference type="Proteomes" id="UP000461595"/>
    </source>
</evidence>
<comment type="pathway">
    <text evidence="1">Capsule biogenesis; capsule polysaccharide biosynthesis.</text>
</comment>
<keyword evidence="11" id="KW-0270">Exopolysaccharide synthesis</keyword>
<dbReference type="PANTHER" id="PTHR32309">
    <property type="entry name" value="TYROSINE-PROTEIN KINASE"/>
    <property type="match status" value="1"/>
</dbReference>
<evidence type="ECO:0000256" key="12">
    <source>
        <dbReference type="ARBA" id="ARBA00024964"/>
    </source>
</evidence>
<evidence type="ECO:0000256" key="14">
    <source>
        <dbReference type="SAM" id="MobiDB-lite"/>
    </source>
</evidence>
<feature type="compositionally biased region" description="Basic and acidic residues" evidence="14">
    <location>
        <begin position="235"/>
        <end position="251"/>
    </location>
</feature>
<keyword evidence="9" id="KW-0972">Capsule biogenesis/degradation</keyword>
<keyword evidence="7 16" id="KW-0418">Kinase</keyword>
<keyword evidence="8" id="KW-0067">ATP-binding</keyword>
<dbReference type="EMBL" id="WSRS01000019">
    <property type="protein sequence ID" value="MVX58681.1"/>
    <property type="molecule type" value="Genomic_DNA"/>
</dbReference>
<dbReference type="NCBIfam" id="TIGR01007">
    <property type="entry name" value="eps_fam"/>
    <property type="match status" value="1"/>
</dbReference>